<protein>
    <submittedName>
        <fullName evidence="2">Peptidoglycan-binding protein</fullName>
    </submittedName>
</protein>
<dbReference type="PANTHER" id="PTHR35894">
    <property type="entry name" value="GENERAL SECRETION PATHWAY PROTEIN A-RELATED"/>
    <property type="match status" value="1"/>
</dbReference>
<dbReference type="Gene3D" id="3.90.70.10">
    <property type="entry name" value="Cysteine proteinases"/>
    <property type="match status" value="1"/>
</dbReference>
<dbReference type="SUPFAM" id="SSF52540">
    <property type="entry name" value="P-loop containing nucleoside triphosphate hydrolases"/>
    <property type="match status" value="1"/>
</dbReference>
<dbReference type="Pfam" id="PF01471">
    <property type="entry name" value="PG_binding_1"/>
    <property type="match status" value="1"/>
</dbReference>
<dbReference type="AlphaFoldDB" id="A0A437JYJ0"/>
<gene>
    <name evidence="2" type="ORF">ENE75_09800</name>
</gene>
<proteinExistence type="predicted"/>
<keyword evidence="3" id="KW-1185">Reference proteome</keyword>
<evidence type="ECO:0000259" key="1">
    <source>
        <dbReference type="SMART" id="SM00382"/>
    </source>
</evidence>
<dbReference type="InterPro" id="IPR036365">
    <property type="entry name" value="PGBD-like_sf"/>
</dbReference>
<dbReference type="Gene3D" id="3.40.50.300">
    <property type="entry name" value="P-loop containing nucleotide triphosphate hydrolases"/>
    <property type="match status" value="1"/>
</dbReference>
<dbReference type="SMART" id="SM00382">
    <property type="entry name" value="AAA"/>
    <property type="match status" value="1"/>
</dbReference>
<dbReference type="EMBL" id="SACT01000002">
    <property type="protein sequence ID" value="RVT52700.1"/>
    <property type="molecule type" value="Genomic_DNA"/>
</dbReference>
<dbReference type="InterPro" id="IPR049945">
    <property type="entry name" value="AAA_22"/>
</dbReference>
<dbReference type="SUPFAM" id="SSF47090">
    <property type="entry name" value="PGBD-like"/>
    <property type="match status" value="1"/>
</dbReference>
<name>A0A437JYJ0_9BURK</name>
<evidence type="ECO:0000313" key="3">
    <source>
        <dbReference type="Proteomes" id="UP000288178"/>
    </source>
</evidence>
<feature type="domain" description="AAA+ ATPase" evidence="1">
    <location>
        <begin position="42"/>
        <end position="191"/>
    </location>
</feature>
<dbReference type="Proteomes" id="UP000288178">
    <property type="component" value="Unassembled WGS sequence"/>
</dbReference>
<dbReference type="OrthoDB" id="9783370at2"/>
<dbReference type="PANTHER" id="PTHR35894:SF1">
    <property type="entry name" value="PHOSPHORIBULOKINASE _ URIDINE KINASE FAMILY"/>
    <property type="match status" value="1"/>
</dbReference>
<dbReference type="GO" id="GO:0016887">
    <property type="term" value="F:ATP hydrolysis activity"/>
    <property type="evidence" value="ECO:0007669"/>
    <property type="project" value="InterPro"/>
</dbReference>
<sequence length="579" mass="60999">MYASFFGLHDEPFSVAPDPRFMYLSDAHREALKHLDIGLRGGGGFVLLTGEIGAGKTTVWRAFLETLPPDVDIATVVNPRLKVEALLARVCEDLGVARPEGAAEAAFDPIDALHGHLLLTHAQGRRTLIAVDEAQALSDDVLEQLRLLTNLVTSDRKLVQVLLIGQPELNDLLARPVMEPLAQRIVARYHLPALPEAETRRYIAHRLAVAGAGGPLPFDDDALALVHAMCRGIPRRINVLCDRAMLAAYEARQPRIGAGRVAGVASQVFVRQADPPAAADETAAPVADVAQPPAVPDVAEPALPPASPAPPHAPTRVWPWLLVAGIAGVIVAPWVRGLWAGPAPVVPTTATVPAPATTAAGPAVAERTVEAGATNQVPTAVSPARQVAPSALYARAWDEPAAWRHLATLWGWPAAGTEPCAAASAQGLLCHRGSGGLAVIRTLDRPVILSLADDVGRAAQVVLLGEQQGLARLASADGEVRVPMVELARHWRGDFATLWRVPPGYREGQLVTAAEPALADWLAQRLARLDGGVGGSLAERVAAFQRAQGLTADGLAGAMTLMQLNRASGVDEPRLAAAD</sequence>
<dbReference type="Pfam" id="PF13401">
    <property type="entry name" value="AAA_22"/>
    <property type="match status" value="1"/>
</dbReference>
<dbReference type="InterPro" id="IPR003593">
    <property type="entry name" value="AAA+_ATPase"/>
</dbReference>
<dbReference type="RefSeq" id="WP_128198072.1">
    <property type="nucleotide sequence ID" value="NZ_SACT01000002.1"/>
</dbReference>
<organism evidence="2 3">
    <name type="scientific">Rubrivivax albus</name>
    <dbReference type="NCBI Taxonomy" id="2499835"/>
    <lineage>
        <taxon>Bacteria</taxon>
        <taxon>Pseudomonadati</taxon>
        <taxon>Pseudomonadota</taxon>
        <taxon>Betaproteobacteria</taxon>
        <taxon>Burkholderiales</taxon>
        <taxon>Sphaerotilaceae</taxon>
        <taxon>Rubrivivax</taxon>
    </lineage>
</organism>
<dbReference type="InterPro" id="IPR036366">
    <property type="entry name" value="PGBDSf"/>
</dbReference>
<dbReference type="Gene3D" id="1.10.101.10">
    <property type="entry name" value="PGBD-like superfamily/PGBD"/>
    <property type="match status" value="1"/>
</dbReference>
<dbReference type="InterPro" id="IPR027417">
    <property type="entry name" value="P-loop_NTPase"/>
</dbReference>
<dbReference type="InterPro" id="IPR002477">
    <property type="entry name" value="Peptidoglycan-bd-like"/>
</dbReference>
<evidence type="ECO:0000313" key="2">
    <source>
        <dbReference type="EMBL" id="RVT52700.1"/>
    </source>
</evidence>
<reference evidence="2 3" key="1">
    <citation type="submission" date="2019-01" db="EMBL/GenBank/DDBJ databases">
        <authorList>
            <person name="Chen W.-M."/>
        </authorList>
    </citation>
    <scope>NUCLEOTIDE SEQUENCE [LARGE SCALE GENOMIC DNA]</scope>
    <source>
        <strain evidence="2 3">ICH-3</strain>
    </source>
</reference>
<dbReference type="InterPro" id="IPR052026">
    <property type="entry name" value="ExeA_AAA_ATPase_DNA-bind"/>
</dbReference>
<comment type="caution">
    <text evidence="2">The sequence shown here is derived from an EMBL/GenBank/DDBJ whole genome shotgun (WGS) entry which is preliminary data.</text>
</comment>
<accession>A0A437JYJ0</accession>